<dbReference type="PANTHER" id="PTHR43280">
    <property type="entry name" value="ARAC-FAMILY TRANSCRIPTIONAL REGULATOR"/>
    <property type="match status" value="1"/>
</dbReference>
<keyword evidence="1" id="KW-0805">Transcription regulation</keyword>
<name>A0A1Z5IEL4_9LACO</name>
<dbReference type="GO" id="GO:0003700">
    <property type="term" value="F:DNA-binding transcription factor activity"/>
    <property type="evidence" value="ECO:0007669"/>
    <property type="project" value="InterPro"/>
</dbReference>
<dbReference type="PROSITE" id="PS01124">
    <property type="entry name" value="HTH_ARAC_FAMILY_2"/>
    <property type="match status" value="2"/>
</dbReference>
<dbReference type="Gene3D" id="1.10.10.60">
    <property type="entry name" value="Homeodomain-like"/>
    <property type="match status" value="2"/>
</dbReference>
<comment type="caution">
    <text evidence="5">The sequence shown here is derived from an EMBL/GenBank/DDBJ whole genome shotgun (WGS) entry which is preliminary data.</text>
</comment>
<feature type="domain" description="HTH araC/xylS-type" evidence="4">
    <location>
        <begin position="300"/>
        <end position="398"/>
    </location>
</feature>
<reference evidence="5 6" key="1">
    <citation type="submission" date="2015-11" db="EMBL/GenBank/DDBJ databases">
        <title>Draft genome sequences of new species of the genus Lactobacillus isolated from orchardgrass silage.</title>
        <authorList>
            <person name="Tohno M."/>
            <person name="Tanizawa Y."/>
            <person name="Arita M."/>
        </authorList>
    </citation>
    <scope>NUCLEOTIDE SEQUENCE [LARGE SCALE GENOMIC DNA]</scope>
    <source>
        <strain evidence="5 6">IWT30</strain>
    </source>
</reference>
<dbReference type="PROSITE" id="PS00041">
    <property type="entry name" value="HTH_ARAC_FAMILY_1"/>
    <property type="match status" value="1"/>
</dbReference>
<dbReference type="InterPro" id="IPR014710">
    <property type="entry name" value="RmlC-like_jellyroll"/>
</dbReference>
<dbReference type="EMBL" id="BCMF01000011">
    <property type="protein sequence ID" value="GAX00089.1"/>
    <property type="molecule type" value="Genomic_DNA"/>
</dbReference>
<dbReference type="SMART" id="SM00342">
    <property type="entry name" value="HTH_ARAC"/>
    <property type="match status" value="2"/>
</dbReference>
<keyword evidence="3" id="KW-0804">Transcription</keyword>
<keyword evidence="6" id="KW-1185">Reference proteome</keyword>
<evidence type="ECO:0000256" key="1">
    <source>
        <dbReference type="ARBA" id="ARBA00023015"/>
    </source>
</evidence>
<evidence type="ECO:0000259" key="4">
    <source>
        <dbReference type="PROSITE" id="PS01124"/>
    </source>
</evidence>
<dbReference type="Pfam" id="PF02311">
    <property type="entry name" value="AraC_binding"/>
    <property type="match status" value="1"/>
</dbReference>
<dbReference type="InterPro" id="IPR009057">
    <property type="entry name" value="Homeodomain-like_sf"/>
</dbReference>
<dbReference type="Pfam" id="PF12833">
    <property type="entry name" value="HTH_18"/>
    <property type="match status" value="2"/>
</dbReference>
<organism evidence="5 6">
    <name type="scientific">Secundilactobacillus mixtipabuli</name>
    <dbReference type="NCBI Taxonomy" id="1435342"/>
    <lineage>
        <taxon>Bacteria</taxon>
        <taxon>Bacillati</taxon>
        <taxon>Bacillota</taxon>
        <taxon>Bacilli</taxon>
        <taxon>Lactobacillales</taxon>
        <taxon>Lactobacillaceae</taxon>
        <taxon>Secundilactobacillus</taxon>
    </lineage>
</organism>
<dbReference type="Gene3D" id="2.60.120.10">
    <property type="entry name" value="Jelly Rolls"/>
    <property type="match status" value="1"/>
</dbReference>
<sequence>MLWGDCMNQNFPYVSTNYLSGQYQPQALTIVHQHLKKTQPAHFSDEAEFLVITDGQITLELNRQPINLSAGEIIQLMPYQMQQLKLSDNQSVTLFRIRLSLGLLLLSSTDEVQYSKALKTTDRFYPIVRVNTTEQAFLTQFCQEVIRQKQLPFGGSSSLNLSLVSYVMYLFQTGTKVPLPKQNMEPAWQWLKYLQFHHQSAVTVAEVAKVFSEDESTIQEELLRITGFSFDQLLNQVRIRNATALLEFSALTIRQIANICGYHSVGTFYYQFKKAHRLSPEEYRMQLSIHQQLVGLSDGWVIGVYLLEHCYEPLTVEQVAQTLNFSVDTITDRLKEHFGLTFKPLLNLFRCELARPLVLASKLTFAQIAIKAGYHDTVSFTRNYRKVWQVTPSVDRGSGSGH</sequence>
<dbReference type="InterPro" id="IPR018060">
    <property type="entry name" value="HTH_AraC"/>
</dbReference>
<dbReference type="GO" id="GO:0043565">
    <property type="term" value="F:sequence-specific DNA binding"/>
    <property type="evidence" value="ECO:0007669"/>
    <property type="project" value="InterPro"/>
</dbReference>
<dbReference type="InterPro" id="IPR003313">
    <property type="entry name" value="AraC-bd"/>
</dbReference>
<proteinExistence type="predicted"/>
<evidence type="ECO:0000313" key="6">
    <source>
        <dbReference type="Proteomes" id="UP000198374"/>
    </source>
</evidence>
<keyword evidence="2" id="KW-0238">DNA-binding</keyword>
<accession>A0A1Z5IEL4</accession>
<dbReference type="Proteomes" id="UP000198374">
    <property type="component" value="Unassembled WGS sequence"/>
</dbReference>
<dbReference type="InterPro" id="IPR011051">
    <property type="entry name" value="RmlC_Cupin_sf"/>
</dbReference>
<gene>
    <name evidence="5" type="ORF">IWT30_02069</name>
</gene>
<dbReference type="SUPFAM" id="SSF51182">
    <property type="entry name" value="RmlC-like cupins"/>
    <property type="match status" value="1"/>
</dbReference>
<evidence type="ECO:0000256" key="3">
    <source>
        <dbReference type="ARBA" id="ARBA00023163"/>
    </source>
</evidence>
<dbReference type="SUPFAM" id="SSF46689">
    <property type="entry name" value="Homeodomain-like"/>
    <property type="match status" value="2"/>
</dbReference>
<dbReference type="PANTHER" id="PTHR43280:SF2">
    <property type="entry name" value="HTH-TYPE TRANSCRIPTIONAL REGULATOR EXSA"/>
    <property type="match status" value="1"/>
</dbReference>
<feature type="domain" description="HTH araC/xylS-type" evidence="4">
    <location>
        <begin position="188"/>
        <end position="286"/>
    </location>
</feature>
<protein>
    <submittedName>
        <fullName evidence="5">AraC family transcriptional regulator</fullName>
    </submittedName>
</protein>
<evidence type="ECO:0000256" key="2">
    <source>
        <dbReference type="ARBA" id="ARBA00023125"/>
    </source>
</evidence>
<evidence type="ECO:0000313" key="5">
    <source>
        <dbReference type="EMBL" id="GAX00089.1"/>
    </source>
</evidence>
<dbReference type="InterPro" id="IPR018062">
    <property type="entry name" value="HTH_AraC-typ_CS"/>
</dbReference>
<dbReference type="AlphaFoldDB" id="A0A1Z5IEL4"/>